<dbReference type="Proteomes" id="UP000030678">
    <property type="component" value="Unassembled WGS sequence"/>
</dbReference>
<dbReference type="SUPFAM" id="SSF51905">
    <property type="entry name" value="FAD/NAD(P)-binding domain"/>
    <property type="match status" value="1"/>
</dbReference>
<dbReference type="PANTHER" id="PTHR43004:SF19">
    <property type="entry name" value="BINDING MONOOXYGENASE, PUTATIVE (JCVI)-RELATED"/>
    <property type="match status" value="1"/>
</dbReference>
<dbReference type="Gene3D" id="3.30.9.10">
    <property type="entry name" value="D-Amino Acid Oxidase, subunit A, domain 2"/>
    <property type="match status" value="1"/>
</dbReference>
<gene>
    <name evidence="6" type="ORF">G647_02784</name>
</gene>
<evidence type="ECO:0000256" key="4">
    <source>
        <dbReference type="ARBA" id="ARBA00023002"/>
    </source>
</evidence>
<organism evidence="6 7">
    <name type="scientific">Cladophialophora carrionii CBS 160.54</name>
    <dbReference type="NCBI Taxonomy" id="1279043"/>
    <lineage>
        <taxon>Eukaryota</taxon>
        <taxon>Fungi</taxon>
        <taxon>Dikarya</taxon>
        <taxon>Ascomycota</taxon>
        <taxon>Pezizomycotina</taxon>
        <taxon>Eurotiomycetes</taxon>
        <taxon>Chaetothyriomycetidae</taxon>
        <taxon>Chaetothyriales</taxon>
        <taxon>Herpotrichiellaceae</taxon>
        <taxon>Cladophialophora</taxon>
    </lineage>
</organism>
<dbReference type="PANTHER" id="PTHR43004">
    <property type="entry name" value="TRK SYSTEM POTASSIUM UPTAKE PROTEIN"/>
    <property type="match status" value="1"/>
</dbReference>
<dbReference type="GeneID" id="19981277"/>
<dbReference type="Gene3D" id="3.50.50.60">
    <property type="entry name" value="FAD/NAD(P)-binding domain"/>
    <property type="match status" value="1"/>
</dbReference>
<sequence>MILNIQQPVFEDFVTDVLVKDPRVDLRKGVSFVSLEQDLDGVTTTVEERATGLRFQVRSKYLIACDGPRSKVRTSLGIESDGEDSYETMMTIHFNADLRAIVGERVGMLHWIMDPLASGFIIAYELSGNAVLISNFDANLNPVESWNQELCRKVVVSALGIDVPFDILSYRPWLLSRKVARSYRKGNVFLAGDAAHSFPPTGGLGLNSGLADVHNLAYKIAFVLKGLAGDSLLDTYETERRPVAIVNSMQSVKNGKQIFALLKTLGIGEDVVAARRNLYANIKDPEKMKAIALGIEGQREHFDNLELHIGYVYGSDTIPPHASRYTPKFQVGARLPHAWIRLPCSPLKPVDVSYVEEFSPEDVELRQYSTLDLCDLDKLTLVGELQVPGIKTCVPGKDFDVVGEAGQQWLKGAGLQVGGGLLVRPDQHILMLLDADTTVEEVEACLKQHLHG</sequence>
<evidence type="ECO:0000256" key="1">
    <source>
        <dbReference type="ARBA" id="ARBA00001974"/>
    </source>
</evidence>
<evidence type="ECO:0000256" key="3">
    <source>
        <dbReference type="ARBA" id="ARBA00022827"/>
    </source>
</evidence>
<dbReference type="InterPro" id="IPR036188">
    <property type="entry name" value="FAD/NAD-bd_sf"/>
</dbReference>
<dbReference type="OrthoDB" id="2690153at2759"/>
<proteinExistence type="predicted"/>
<dbReference type="GO" id="GO:0016709">
    <property type="term" value="F:oxidoreductase activity, acting on paired donors, with incorporation or reduction of molecular oxygen, NAD(P)H as one donor, and incorporation of one atom of oxygen"/>
    <property type="evidence" value="ECO:0007669"/>
    <property type="project" value="UniProtKB-ARBA"/>
</dbReference>
<dbReference type="EMBL" id="KB822703">
    <property type="protein sequence ID" value="ETI26007.1"/>
    <property type="molecule type" value="Genomic_DNA"/>
</dbReference>
<dbReference type="GO" id="GO:0071949">
    <property type="term" value="F:FAD binding"/>
    <property type="evidence" value="ECO:0007669"/>
    <property type="project" value="InterPro"/>
</dbReference>
<evidence type="ECO:0000313" key="6">
    <source>
        <dbReference type="EMBL" id="ETI26007.1"/>
    </source>
</evidence>
<reference evidence="6 7" key="1">
    <citation type="submission" date="2013-03" db="EMBL/GenBank/DDBJ databases">
        <title>The Genome Sequence of Cladophialophora carrionii CBS 160.54.</title>
        <authorList>
            <consortium name="The Broad Institute Genomics Platform"/>
            <person name="Cuomo C."/>
            <person name="de Hoog S."/>
            <person name="Gorbushina A."/>
            <person name="Walker B."/>
            <person name="Young S.K."/>
            <person name="Zeng Q."/>
            <person name="Gargeya S."/>
            <person name="Fitzgerald M."/>
            <person name="Haas B."/>
            <person name="Abouelleil A."/>
            <person name="Allen A.W."/>
            <person name="Alvarado L."/>
            <person name="Arachchi H.M."/>
            <person name="Berlin A.M."/>
            <person name="Chapman S.B."/>
            <person name="Gainer-Dewar J."/>
            <person name="Goldberg J."/>
            <person name="Griggs A."/>
            <person name="Gujja S."/>
            <person name="Hansen M."/>
            <person name="Howarth C."/>
            <person name="Imamovic A."/>
            <person name="Ireland A."/>
            <person name="Larimer J."/>
            <person name="McCowan C."/>
            <person name="Murphy C."/>
            <person name="Pearson M."/>
            <person name="Poon T.W."/>
            <person name="Priest M."/>
            <person name="Roberts A."/>
            <person name="Saif S."/>
            <person name="Shea T."/>
            <person name="Sisk P."/>
            <person name="Sykes S."/>
            <person name="Wortman J."/>
            <person name="Nusbaum C."/>
            <person name="Birren B."/>
        </authorList>
    </citation>
    <scope>NUCLEOTIDE SEQUENCE [LARGE SCALE GENOMIC DNA]</scope>
    <source>
        <strain evidence="6 7">CBS 160.54</strain>
    </source>
</reference>
<name>V9DJ90_9EURO</name>
<dbReference type="Pfam" id="PF01494">
    <property type="entry name" value="FAD_binding_3"/>
    <property type="match status" value="1"/>
</dbReference>
<protein>
    <recommendedName>
        <fullName evidence="5">FAD-binding domain-containing protein</fullName>
    </recommendedName>
</protein>
<keyword evidence="3" id="KW-0274">FAD</keyword>
<dbReference type="AlphaFoldDB" id="V9DJ90"/>
<evidence type="ECO:0000256" key="2">
    <source>
        <dbReference type="ARBA" id="ARBA00022630"/>
    </source>
</evidence>
<comment type="cofactor">
    <cofactor evidence="1">
        <name>FAD</name>
        <dbReference type="ChEBI" id="CHEBI:57692"/>
    </cofactor>
</comment>
<keyword evidence="2" id="KW-0285">Flavoprotein</keyword>
<evidence type="ECO:0000259" key="5">
    <source>
        <dbReference type="Pfam" id="PF01494"/>
    </source>
</evidence>
<dbReference type="InterPro" id="IPR002938">
    <property type="entry name" value="FAD-bd"/>
</dbReference>
<dbReference type="VEuPathDB" id="FungiDB:G647_02784"/>
<dbReference type="HOGENOM" id="CLU_009665_14_3_1"/>
<dbReference type="Gene3D" id="3.40.30.120">
    <property type="match status" value="1"/>
</dbReference>
<feature type="domain" description="FAD-binding" evidence="5">
    <location>
        <begin position="3"/>
        <end position="244"/>
    </location>
</feature>
<evidence type="ECO:0000313" key="7">
    <source>
        <dbReference type="Proteomes" id="UP000030678"/>
    </source>
</evidence>
<dbReference type="InterPro" id="IPR050641">
    <property type="entry name" value="RIFMO-like"/>
</dbReference>
<dbReference type="RefSeq" id="XP_008725352.1">
    <property type="nucleotide sequence ID" value="XM_008727130.1"/>
</dbReference>
<dbReference type="PRINTS" id="PR00420">
    <property type="entry name" value="RNGMNOXGNASE"/>
</dbReference>
<keyword evidence="4" id="KW-0560">Oxidoreductase</keyword>
<accession>V9DJ90</accession>